<sequence length="446" mass="48062">MAYSLKAPSSVRAKLRLSNPWTQNFISGVILFLTVGIYLAVIGLGAGGGKPSSAHVSTIVYTSIYAVFSVTGFFGGSVMNTIGPKLTMTVKRIDPIASLTPSADLNKFGAMTFPLFIGGLWYYDASGNSWFAILGGIVGGMSAGLLWTVSGFIQFAYAEENDKGVYIAWQLFLLTIGSTVGAAVVFGITFYDTSLSGVPTSVYITFIVIMASATLVRRIVALIIPMAATEMSSALIPTLSAYSFNLRTRSLNSVLFWAVQIPATFLFSIILDNSKFRRRTRGVIALTVSLIIVLASWALTIAVQVKHGLKRGAPSPAWDWMDGEPFVEFVFVILLTGTAYAIDQMMVMWVIASFSNEPRLLARYGGFFKGMLSAGLCVAFGLEAGGVSYLTQTITQATLMVVSFPIMFILVSKCVMDTNYLHEATVIPPAHISGGKEVREGETQDT</sequence>
<feature type="transmembrane region" description="Helical" evidence="5">
    <location>
        <begin position="394"/>
        <end position="411"/>
    </location>
</feature>
<dbReference type="PANTHER" id="PTHR23294">
    <property type="entry name" value="ET TRANSLATION PRODUCT-RELATED"/>
    <property type="match status" value="1"/>
</dbReference>
<dbReference type="GO" id="GO:0016020">
    <property type="term" value="C:membrane"/>
    <property type="evidence" value="ECO:0007669"/>
    <property type="project" value="UniProtKB-SubCell"/>
</dbReference>
<gene>
    <name evidence="6" type="ORF">LEL_08951</name>
</gene>
<evidence type="ECO:0000256" key="5">
    <source>
        <dbReference type="SAM" id="Phobius"/>
    </source>
</evidence>
<accession>A0A168CRY1</accession>
<dbReference type="OrthoDB" id="196103at2759"/>
<evidence type="ECO:0000256" key="4">
    <source>
        <dbReference type="ARBA" id="ARBA00023136"/>
    </source>
</evidence>
<comment type="caution">
    <text evidence="6">The sequence shown here is derived from an EMBL/GenBank/DDBJ whole genome shotgun (WGS) entry which is preliminary data.</text>
</comment>
<proteinExistence type="predicted"/>
<keyword evidence="2 5" id="KW-0812">Transmembrane</keyword>
<keyword evidence="3 5" id="KW-1133">Transmembrane helix</keyword>
<organism evidence="6 7">
    <name type="scientific">Akanthomyces lecanii RCEF 1005</name>
    <dbReference type="NCBI Taxonomy" id="1081108"/>
    <lineage>
        <taxon>Eukaryota</taxon>
        <taxon>Fungi</taxon>
        <taxon>Dikarya</taxon>
        <taxon>Ascomycota</taxon>
        <taxon>Pezizomycotina</taxon>
        <taxon>Sordariomycetes</taxon>
        <taxon>Hypocreomycetidae</taxon>
        <taxon>Hypocreales</taxon>
        <taxon>Cordycipitaceae</taxon>
        <taxon>Akanthomyces</taxon>
        <taxon>Cordyceps confragosa</taxon>
    </lineage>
</organism>
<feature type="transmembrane region" description="Helical" evidence="5">
    <location>
        <begin position="21"/>
        <end position="47"/>
    </location>
</feature>
<feature type="transmembrane region" description="Helical" evidence="5">
    <location>
        <begin position="104"/>
        <end position="123"/>
    </location>
</feature>
<feature type="transmembrane region" description="Helical" evidence="5">
    <location>
        <begin position="59"/>
        <end position="83"/>
    </location>
</feature>
<protein>
    <recommendedName>
        <fullName evidence="8">Major facilitator superfamily domain, general substrate transporter</fullName>
    </recommendedName>
</protein>
<dbReference type="Proteomes" id="UP000076881">
    <property type="component" value="Unassembled WGS sequence"/>
</dbReference>
<keyword evidence="7" id="KW-1185">Reference proteome</keyword>
<feature type="transmembrane region" description="Helical" evidence="5">
    <location>
        <begin position="197"/>
        <end position="216"/>
    </location>
</feature>
<reference evidence="6 7" key="1">
    <citation type="journal article" date="2016" name="Genome Biol. Evol.">
        <title>Divergent and convergent evolution of fungal pathogenicity.</title>
        <authorList>
            <person name="Shang Y."/>
            <person name="Xiao G."/>
            <person name="Zheng P."/>
            <person name="Cen K."/>
            <person name="Zhan S."/>
            <person name="Wang C."/>
        </authorList>
    </citation>
    <scope>NUCLEOTIDE SEQUENCE [LARGE SCALE GENOMIC DNA]</scope>
    <source>
        <strain evidence="6 7">RCEF 1005</strain>
    </source>
</reference>
<evidence type="ECO:0008006" key="8">
    <source>
        <dbReference type="Google" id="ProtNLM"/>
    </source>
</evidence>
<feature type="transmembrane region" description="Helical" evidence="5">
    <location>
        <begin position="364"/>
        <end position="382"/>
    </location>
</feature>
<comment type="subcellular location">
    <subcellularLocation>
        <location evidence="1">Membrane</location>
        <topology evidence="1">Multi-pass membrane protein</topology>
    </subcellularLocation>
</comment>
<name>A0A168CRY1_CORDF</name>
<dbReference type="PANTHER" id="PTHR23294:SF59">
    <property type="entry name" value="UNC93-LIKE PROTEIN C922.05C"/>
    <property type="match status" value="1"/>
</dbReference>
<feature type="transmembrane region" description="Helical" evidence="5">
    <location>
        <begin position="129"/>
        <end position="153"/>
    </location>
</feature>
<feature type="transmembrane region" description="Helical" evidence="5">
    <location>
        <begin position="254"/>
        <end position="271"/>
    </location>
</feature>
<dbReference type="InterPro" id="IPR051617">
    <property type="entry name" value="UNC-93-like_regulator"/>
</dbReference>
<feature type="transmembrane region" description="Helical" evidence="5">
    <location>
        <begin position="165"/>
        <end position="191"/>
    </location>
</feature>
<keyword evidence="4 5" id="KW-0472">Membrane</keyword>
<dbReference type="EMBL" id="AZHF01000008">
    <property type="protein sequence ID" value="OAA71716.1"/>
    <property type="molecule type" value="Genomic_DNA"/>
</dbReference>
<feature type="transmembrane region" description="Helical" evidence="5">
    <location>
        <begin position="325"/>
        <end position="352"/>
    </location>
</feature>
<feature type="transmembrane region" description="Helical" evidence="5">
    <location>
        <begin position="283"/>
        <end position="305"/>
    </location>
</feature>
<evidence type="ECO:0000256" key="1">
    <source>
        <dbReference type="ARBA" id="ARBA00004141"/>
    </source>
</evidence>
<evidence type="ECO:0000313" key="7">
    <source>
        <dbReference type="Proteomes" id="UP000076881"/>
    </source>
</evidence>
<evidence type="ECO:0000256" key="2">
    <source>
        <dbReference type="ARBA" id="ARBA00022692"/>
    </source>
</evidence>
<feature type="transmembrane region" description="Helical" evidence="5">
    <location>
        <begin position="223"/>
        <end position="242"/>
    </location>
</feature>
<evidence type="ECO:0000256" key="3">
    <source>
        <dbReference type="ARBA" id="ARBA00022989"/>
    </source>
</evidence>
<evidence type="ECO:0000313" key="6">
    <source>
        <dbReference type="EMBL" id="OAA71716.1"/>
    </source>
</evidence>
<dbReference type="AlphaFoldDB" id="A0A168CRY1"/>